<dbReference type="Pfam" id="PF00498">
    <property type="entry name" value="FHA"/>
    <property type="match status" value="1"/>
</dbReference>
<reference evidence="9" key="2">
    <citation type="submission" date="2025-08" db="UniProtKB">
        <authorList>
            <consortium name="RefSeq"/>
        </authorList>
    </citation>
    <scope>IDENTIFICATION</scope>
</reference>
<reference evidence="8" key="1">
    <citation type="submission" date="2025-05" db="UniProtKB">
        <authorList>
            <consortium name="RefSeq"/>
        </authorList>
    </citation>
    <scope>NUCLEOTIDE SEQUENCE [LARGE SCALE GENOMIC DNA]</scope>
</reference>
<dbReference type="RefSeq" id="XP_065647820.1">
    <property type="nucleotide sequence ID" value="XM_065791748.1"/>
</dbReference>
<sequence>MSSWKKDTKLFDSELLHSSMNKNYTQTEKSNTHARALFKGDKRLLDKGFSGTKVLEIRKEKGSTKVLKKDTRYESVYKEKGKTPFKDSNNIGNSVLESKKVGSLSNNHSSSNGLVNAEIPENIIHADSNDDSSISVAVRLRPFNSSEIVSGHKNAVSMNGNTTILHSENGYNYEFNFDYSLWSFDRQSQSASYVDQEEIFNKIAKPLLNWSLDGYNTCLFAYGQTGSGKSYTMMGYDQDEGIIPRFSNSLFQIISNGQQQCSEKKYSAQISFFEIYNEKIFDLLSVNDTKSRLCVREHPDYGPYVQGLALHNVGSHMDIVDWLEVGNKNRATASTGMNDKSSRSHSVFTILLSQVKTEKFEGTETQLQRSSKVNLIDLAGSERVTKVLDTDAVRNCLELASARMKEGSCINKSLHTLGKVISLLSEVSSRKKTTFIPYRDSVLTWLLKESLGGNAKTTMLATIAPSQVYASETLNTLRYAQQARCIINKAKINEDRTSQLIREMMAEIKHLKAYQRRSGCNSLEKEVTELRQKLMDAQKELATTAQSWQEDVAKSNVLQKRAAKSLRQSGVAFGKFENQRPSLVNLNEDPQLAEILLYLLKDGETLVGRSKSMEEGNIILNGNLVSDVHCAFSFINGVVTFVPFDDCASYVNGEIVTEEIVLHHGDRIVIGGDHFFRFNHPKEAKAIQRSTSDGVLKDFNFAMNELLAKQNQRLEDEIEQARLAAEELALKKIKEAEIKAEMQKRHYEEKLLLLQKKLEASNEEKYQAVQEEQHSREIITELKSQKEYLEEQIASNRERLQMEAFRARQVFEETESNQKKIIEELEMQKKKIEDDIDKLKLSKEKVKVRSSISSSGNENGNCDLLKISLLLREANELSKRFKQHYIFSRDDFCLDGEVQLQICVKDTNKSLTALMTLEDFNEELSNMRELNSFDEGFDLHNRNLVWKKDNSSLKRLPRLSISNDVSDNLIQTLNKSMEMSAKKFDELLSIQTYKTDVNLQDTTDNELLKMYASHTYLESSRLSSVHVYNKNSKTEDSNCNNSTLRVSLIDSLLDESGIKEEVSIISSLIQCIFKIYIDYNTQYIDDTSLLNIICSIKGLKMSASILCSVHEAVGLDELKKMSRLFKKLVEDTTACFKSQVSATTPASSWKKQDFNKLVMQLVEVLAALSLAAVDHFSEDDHHSYFADGSSKNLSKHFLEYQNKFLISMFNEAESTVENGIKEIRSLQINASHEMSDDLVDDVMNILTSCTTLLNRGKDFMMVYADVCVLNNGLYFAKECFILRKMLASLVDLNENIHNIVEHSASIAKDIDNLEEFIEIPIELADTIKCLCGAAEQLTTFSSSTKHYDEEIITLFQDCFDKFEFASKAVRVGATILVQEIEKDINISEEQSVVSFVQSDIELKRNQSLCPLNRSRIDMSQVETKLQSKLRWDRKSSVNRDLFISRYMDSNDEYGFE</sequence>
<keyword evidence="4 5" id="KW-0505">Motor protein</keyword>
<evidence type="ECO:0000256" key="1">
    <source>
        <dbReference type="ARBA" id="ARBA00022741"/>
    </source>
</evidence>
<evidence type="ECO:0000256" key="5">
    <source>
        <dbReference type="PROSITE-ProRule" id="PRU00283"/>
    </source>
</evidence>
<dbReference type="InterPro" id="IPR001752">
    <property type="entry name" value="Kinesin_motor_dom"/>
</dbReference>
<evidence type="ECO:0000313" key="8">
    <source>
        <dbReference type="Proteomes" id="UP001652625"/>
    </source>
</evidence>
<dbReference type="SUPFAM" id="SSF52540">
    <property type="entry name" value="P-loop containing nucleoside triphosphate hydrolases"/>
    <property type="match status" value="1"/>
</dbReference>
<dbReference type="PROSITE" id="PS50067">
    <property type="entry name" value="KINESIN_MOTOR_2"/>
    <property type="match status" value="1"/>
</dbReference>
<dbReference type="Gene3D" id="3.40.850.10">
    <property type="entry name" value="Kinesin motor domain"/>
    <property type="match status" value="1"/>
</dbReference>
<gene>
    <name evidence="9" type="primary">LOC105848631</name>
</gene>
<dbReference type="Pfam" id="PF00225">
    <property type="entry name" value="Kinesin"/>
    <property type="match status" value="1"/>
</dbReference>
<keyword evidence="8" id="KW-1185">Reference proteome</keyword>
<evidence type="ECO:0000256" key="6">
    <source>
        <dbReference type="SAM" id="Coils"/>
    </source>
</evidence>
<comment type="similarity">
    <text evidence="5">Belongs to the TRAFAC class myosin-kinesin ATPase superfamily. Kinesin family.</text>
</comment>
<dbReference type="InterPro" id="IPR036961">
    <property type="entry name" value="Kinesin_motor_dom_sf"/>
</dbReference>
<evidence type="ECO:0000256" key="3">
    <source>
        <dbReference type="ARBA" id="ARBA00023054"/>
    </source>
</evidence>
<protein>
    <submittedName>
        <fullName evidence="9">Kinesin-like protein KIF14 isoform X2</fullName>
    </submittedName>
</protein>
<feature type="domain" description="Kinesin motor" evidence="7">
    <location>
        <begin position="133"/>
        <end position="486"/>
    </location>
</feature>
<feature type="binding site" evidence="5">
    <location>
        <begin position="223"/>
        <end position="230"/>
    </location>
    <ligand>
        <name>ATP</name>
        <dbReference type="ChEBI" id="CHEBI:30616"/>
    </ligand>
</feature>
<dbReference type="GeneID" id="105848631"/>
<dbReference type="InterPro" id="IPR019821">
    <property type="entry name" value="Kinesin_motor_CS"/>
</dbReference>
<dbReference type="SMART" id="SM00129">
    <property type="entry name" value="KISc"/>
    <property type="match status" value="1"/>
</dbReference>
<accession>A0ABM4BFS7</accession>
<keyword evidence="3 6" id="KW-0175">Coiled coil</keyword>
<dbReference type="Gene3D" id="2.60.200.20">
    <property type="match status" value="1"/>
</dbReference>
<keyword evidence="1 5" id="KW-0547">Nucleotide-binding</keyword>
<dbReference type="SUPFAM" id="SSF49879">
    <property type="entry name" value="SMAD/FHA domain"/>
    <property type="match status" value="1"/>
</dbReference>
<name>A0ABM4BFS7_HYDVU</name>
<dbReference type="InterPro" id="IPR000253">
    <property type="entry name" value="FHA_dom"/>
</dbReference>
<dbReference type="PANTHER" id="PTHR47117">
    <property type="entry name" value="STAR-RELATED LIPID TRANSFER PROTEIN 9"/>
    <property type="match status" value="1"/>
</dbReference>
<keyword evidence="2 5" id="KW-0067">ATP-binding</keyword>
<dbReference type="InterPro" id="IPR008984">
    <property type="entry name" value="SMAD_FHA_dom_sf"/>
</dbReference>
<proteinExistence type="inferred from homology"/>
<feature type="coiled-coil region" evidence="6">
    <location>
        <begin position="520"/>
        <end position="547"/>
    </location>
</feature>
<organism evidence="8 9">
    <name type="scientific">Hydra vulgaris</name>
    <name type="common">Hydra</name>
    <name type="synonym">Hydra attenuata</name>
    <dbReference type="NCBI Taxonomy" id="6087"/>
    <lineage>
        <taxon>Eukaryota</taxon>
        <taxon>Metazoa</taxon>
        <taxon>Cnidaria</taxon>
        <taxon>Hydrozoa</taxon>
        <taxon>Hydroidolina</taxon>
        <taxon>Anthoathecata</taxon>
        <taxon>Aplanulata</taxon>
        <taxon>Hydridae</taxon>
        <taxon>Hydra</taxon>
    </lineage>
</organism>
<dbReference type="PRINTS" id="PR00380">
    <property type="entry name" value="KINESINHEAVY"/>
</dbReference>
<dbReference type="PROSITE" id="PS00411">
    <property type="entry name" value="KINESIN_MOTOR_1"/>
    <property type="match status" value="1"/>
</dbReference>
<feature type="coiled-coil region" evidence="6">
    <location>
        <begin position="704"/>
        <end position="849"/>
    </location>
</feature>
<dbReference type="PANTHER" id="PTHR47117:SF5">
    <property type="entry name" value="KINESIN-LIKE PROTEIN KIF14"/>
    <property type="match status" value="1"/>
</dbReference>
<evidence type="ECO:0000259" key="7">
    <source>
        <dbReference type="PROSITE" id="PS50067"/>
    </source>
</evidence>
<dbReference type="Proteomes" id="UP001652625">
    <property type="component" value="Chromosome 02"/>
</dbReference>
<dbReference type="InterPro" id="IPR027417">
    <property type="entry name" value="P-loop_NTPase"/>
</dbReference>
<evidence type="ECO:0000256" key="4">
    <source>
        <dbReference type="ARBA" id="ARBA00023175"/>
    </source>
</evidence>
<evidence type="ECO:0000313" key="9">
    <source>
        <dbReference type="RefSeq" id="XP_065647820.1"/>
    </source>
</evidence>
<evidence type="ECO:0000256" key="2">
    <source>
        <dbReference type="ARBA" id="ARBA00022840"/>
    </source>
</evidence>